<dbReference type="NCBIfam" id="TIGR01643">
    <property type="entry name" value="YD_repeat_2x"/>
    <property type="match status" value="3"/>
</dbReference>
<dbReference type="InterPro" id="IPR056823">
    <property type="entry name" value="TEN-like_YD-shell"/>
</dbReference>
<evidence type="ECO:0000256" key="1">
    <source>
        <dbReference type="ARBA" id="ARBA00022737"/>
    </source>
</evidence>
<evidence type="ECO:0000259" key="3">
    <source>
        <dbReference type="SMART" id="SM00306"/>
    </source>
</evidence>
<dbReference type="SUPFAM" id="SSF51294">
    <property type="entry name" value="Hedgehog/intein (Hint) domain"/>
    <property type="match status" value="1"/>
</dbReference>
<dbReference type="PANTHER" id="PTHR32305">
    <property type="match status" value="1"/>
</dbReference>
<name>A0ABY3AQS2_PAEPP</name>
<dbReference type="InterPro" id="IPR003587">
    <property type="entry name" value="Hint_dom_N"/>
</dbReference>
<evidence type="ECO:0000256" key="2">
    <source>
        <dbReference type="SAM" id="SignalP"/>
    </source>
</evidence>
<keyword evidence="2" id="KW-0732">Signal</keyword>
<dbReference type="Pfam" id="PF07591">
    <property type="entry name" value="PT-HINT"/>
    <property type="match status" value="1"/>
</dbReference>
<proteinExistence type="predicted"/>
<dbReference type="InterPro" id="IPR031325">
    <property type="entry name" value="RHS_repeat"/>
</dbReference>
<dbReference type="Proteomes" id="UP000316208">
    <property type="component" value="Unassembled WGS sequence"/>
</dbReference>
<dbReference type="InterPro" id="IPR006141">
    <property type="entry name" value="Intein_N"/>
</dbReference>
<gene>
    <name evidence="4" type="ORF">C7Y44_11850</name>
</gene>
<dbReference type="InterPro" id="IPR022385">
    <property type="entry name" value="Rhs_assc_core"/>
</dbReference>
<organism evidence="4 5">
    <name type="scientific">Paenibacillus popilliae</name>
    <name type="common">Bacillus popilliae</name>
    <dbReference type="NCBI Taxonomy" id="78057"/>
    <lineage>
        <taxon>Bacteria</taxon>
        <taxon>Bacillati</taxon>
        <taxon>Bacillota</taxon>
        <taxon>Bacilli</taxon>
        <taxon>Bacillales</taxon>
        <taxon>Paenibacillaceae</taxon>
        <taxon>Paenibacillus</taxon>
    </lineage>
</organism>
<keyword evidence="5" id="KW-1185">Reference proteome</keyword>
<dbReference type="RefSeq" id="WP_142544073.1">
    <property type="nucleotide sequence ID" value="NZ_SADY01000003.1"/>
</dbReference>
<dbReference type="InterPro" id="IPR006530">
    <property type="entry name" value="YD"/>
</dbReference>
<dbReference type="NCBIfam" id="TIGR03696">
    <property type="entry name" value="Rhs_assc_core"/>
    <property type="match status" value="1"/>
</dbReference>
<dbReference type="SMART" id="SM00306">
    <property type="entry name" value="HintN"/>
    <property type="match status" value="1"/>
</dbReference>
<evidence type="ECO:0000313" key="5">
    <source>
        <dbReference type="Proteomes" id="UP000316208"/>
    </source>
</evidence>
<dbReference type="CDD" id="cd00081">
    <property type="entry name" value="Hint"/>
    <property type="match status" value="1"/>
</dbReference>
<dbReference type="InterPro" id="IPR036844">
    <property type="entry name" value="Hint_dom_sf"/>
</dbReference>
<keyword evidence="1" id="KW-0677">Repeat</keyword>
<feature type="chain" id="PRO_5045345814" description="Hint domain-containing protein" evidence="2">
    <location>
        <begin position="27"/>
        <end position="1758"/>
    </location>
</feature>
<dbReference type="PANTHER" id="PTHR32305:SF15">
    <property type="entry name" value="PROTEIN RHSA-RELATED"/>
    <property type="match status" value="1"/>
</dbReference>
<dbReference type="Gene3D" id="2.170.16.10">
    <property type="entry name" value="Hedgehog/Intein (Hint) domain"/>
    <property type="match status" value="1"/>
</dbReference>
<protein>
    <recommendedName>
        <fullName evidence="3">Hint domain-containing protein</fullName>
    </recommendedName>
</protein>
<evidence type="ECO:0000313" key="4">
    <source>
        <dbReference type="EMBL" id="TQR45000.1"/>
    </source>
</evidence>
<dbReference type="Pfam" id="PF05593">
    <property type="entry name" value="RHS_repeat"/>
    <property type="match status" value="1"/>
</dbReference>
<sequence>MYKKWLAILLCIAIVLPSFPVTNVYAEAEQNNNRQVRASESVKPITINWVLEQFQVTEEWLYKQIASGHSLYNIYKALLDQKQGRGKADEILKNASVIEPIIWDAGEEPKGVYSKTPQQLSVEVEAGQPAFASASYDEPALQHHKLRNETSLYEIGYGQDSISTTTGDLYVQSVDIVLPGTIPFALVRKYDSALASQEIGVEKDAQSGQYRNAVKVRREEASSALGRGWRWDLPYLQSDNGNKYLYVPGIGTYLLGTDLSLLGYGLKNVLVKVDSSQSVSGIPSAYKLSVLNGYDYFLDANGYLILIKDNYGNKVEFAYNTNDGIKVLSSISNNDGNKLIFTYSTNQVMVQQSGTERKYTYNKSQEEGRTVLNQVVDPAGRSTKYIYYFPESRFNFLPDLVNDIDNQGMNEYAMLTRIVHPSSAFTTIDYVAKRKQIGAYASEFVYKVRSREDSYASMEGDVKLHPIKLEYSNEDLESFGKDASWTTKVNSEQLTEQYRIKKAYASPNQPDLHVMERVQISDGTTEMDRSMTYDMAAKHNLPLRIEETTSQNGASTKAESISYSYDDKGLLLSEKLSTGQESTIQYQTGSTPYYWSRPSQILTKILPALNQNRVTVLKYDDKGSVTNHSVHEGASSNKAIASSEYRYDSIGNVSTSIVYDDGRLIITSFGYESPYGKSLVTSRGLNVTDADGSKNMITTRFEYLPTAQLNKVVDGRGITEQYQYDRLGRMLQLIYPDGTSITNVYDDSNNEVTTTAPDGIMTVQRYNPVGMLAEEQNGQARYKYTYDERGNLISQSDAEDNKTQFRYDAFGRPIETQYADQTKDRIDYDLVNRKLTYTDAAGNQSRETYDSLWRVIAMEENTGAGYNITSKLTYNLAGNVLSNEDAKGKQMKFGYDVLGRLRSVEDRDGRLTSYAYSQGGFLKEVSSSNNMRDLLNYDELGRLTKYTRSGGNEKFYYDESNNLKKFVNKAGQAIEYSYDQNNLLKTMKTADETVEYSYESNGSITAMKDRHGVTGYKYDADDGMLIGISYPDGTKLDYERNSQQHTGYTLTGADKQVVRVQGQLNEMNQVSELQVYGGNANSKGLNAAANTPLDRFTFEYSPNQQMKRQANSKGLSTDYSFNGYDLTGLSNNGAPSDQKFNYQYDVNKNITGITSGNQVSEFTYDALNRILSVKDQNTDDTYTYDVIGNRIGLVNKTVSGMKNASYSFDLLNRLTQVKGGNGKEVNYAYSGDGLLYERATKEKRTRYYYDASANLVAEAEVGTDGKPSIAYAYIYDVQGKLWARQDMKSKELQYYRFNGHGDVVALLDSAGKELNTYTYDIWGNPDTEKEQVPNIFRYSGEYWDSETGLQYLRARWYDPSQGRFMSEDTYAGNLTNPLSMNRYSYVENNPLIYSDPSGNYCVSVDGKYAHTGQCADQSNADYYMDDRIVMAYILPYMSAGVVKGFYNNKAQIEYLSPKEQNRQTFWEIYSKAEFNKMKLELPLTDAEYMFATITNNSLSTKGLPKFSAKNKPSAKVGKTSGCNCFTAGTKVQTVDGEKNIEDIEVGDMVLSKNEETGEQDYKEVTNLYRNEKDTTYKLSVGDQIIETTDNHPFWVDGKGWVLVVDLKVGDELVQSNGNHLKIDNIEIVHHDEKVKVYNFTVAHFHTYFISDLGIWVHNIDCGLRPEAKYLKSGKHGVNWKEGPAMAKKSGLPQGQWSKADLEFAGGKAATLKSGEGGWFDLPSGSTSRVYMPDGSTVNATRIWERNNGSGTFHGYPAP</sequence>
<feature type="signal peptide" evidence="2">
    <location>
        <begin position="1"/>
        <end position="26"/>
    </location>
</feature>
<dbReference type="EMBL" id="SADY01000003">
    <property type="protein sequence ID" value="TQR45000.1"/>
    <property type="molecule type" value="Genomic_DNA"/>
</dbReference>
<dbReference type="Pfam" id="PF25023">
    <property type="entry name" value="TEN_YD-shell"/>
    <property type="match status" value="2"/>
</dbReference>
<dbReference type="Gene3D" id="2.180.10.10">
    <property type="entry name" value="RHS repeat-associated core"/>
    <property type="match status" value="3"/>
</dbReference>
<feature type="domain" description="Hint" evidence="3">
    <location>
        <begin position="1522"/>
        <end position="1616"/>
    </location>
</feature>
<dbReference type="PROSITE" id="PS50817">
    <property type="entry name" value="INTEIN_N_TER"/>
    <property type="match status" value="1"/>
</dbReference>
<reference evidence="4 5" key="1">
    <citation type="submission" date="2018-03" db="EMBL/GenBank/DDBJ databases">
        <title>Aerobic endospore-forming bacteria genome sequencing and assembly.</title>
        <authorList>
            <person name="Cavalcante D.A."/>
            <person name="Driks A."/>
            <person name="Putonti C."/>
            <person name="De-Souza M.T."/>
        </authorList>
    </citation>
    <scope>NUCLEOTIDE SEQUENCE [LARGE SCALE GENOMIC DNA]</scope>
    <source>
        <strain evidence="4 5">SDF0028</strain>
    </source>
</reference>
<dbReference type="Pfam" id="PF20148">
    <property type="entry name" value="DUF6531"/>
    <property type="match status" value="1"/>
</dbReference>
<dbReference type="InterPro" id="IPR050708">
    <property type="entry name" value="T6SS_VgrG/RHS"/>
</dbReference>
<accession>A0ABY3AQS2</accession>
<comment type="caution">
    <text evidence="4">The sequence shown here is derived from an EMBL/GenBank/DDBJ whole genome shotgun (WGS) entry which is preliminary data.</text>
</comment>
<dbReference type="InterPro" id="IPR045351">
    <property type="entry name" value="DUF6531"/>
</dbReference>